<protein>
    <submittedName>
        <fullName evidence="1">Uncharacterized protein</fullName>
    </submittedName>
</protein>
<accession>W6MP39</accession>
<dbReference type="RefSeq" id="XP_022460005.1">
    <property type="nucleotide sequence ID" value="XM_022602465.1"/>
</dbReference>
<dbReference type="Proteomes" id="UP000019384">
    <property type="component" value="Unassembled WGS sequence"/>
</dbReference>
<reference evidence="1" key="2">
    <citation type="submission" date="2014-02" db="EMBL/GenBank/DDBJ databases">
        <title>Complete DNA sequence of /Kuraishia capsulata/ illustrates novel genomic features among budding yeasts (/Saccharomycotina/).</title>
        <authorList>
            <person name="Morales L."/>
            <person name="Noel B."/>
            <person name="Porcel B."/>
            <person name="Marcet-Houben M."/>
            <person name="Hullo M-F."/>
            <person name="Sacerdot C."/>
            <person name="Tekaia F."/>
            <person name="Leh-Louis V."/>
            <person name="Despons L."/>
            <person name="Khanna V."/>
            <person name="Aury J-M."/>
            <person name="Barbe V."/>
            <person name="Couloux A."/>
            <person name="Labadie K."/>
            <person name="Pelletier E."/>
            <person name="Souciet J-L."/>
            <person name="Boekhout T."/>
            <person name="Gabaldon T."/>
            <person name="Wincker P."/>
            <person name="Dujon B."/>
        </authorList>
    </citation>
    <scope>NUCLEOTIDE SEQUENCE</scope>
    <source>
        <strain evidence="1">CBS 1993</strain>
    </source>
</reference>
<sequence>MHEEDLLTQTEALGEAMRSYRAFRLPGIDMLQDKHEYHTAK</sequence>
<dbReference type="HOGENOM" id="CLU_3279624_0_0_1"/>
<organism evidence="1 2">
    <name type="scientific">Kuraishia capsulata CBS 1993</name>
    <dbReference type="NCBI Taxonomy" id="1382522"/>
    <lineage>
        <taxon>Eukaryota</taxon>
        <taxon>Fungi</taxon>
        <taxon>Dikarya</taxon>
        <taxon>Ascomycota</taxon>
        <taxon>Saccharomycotina</taxon>
        <taxon>Pichiomycetes</taxon>
        <taxon>Pichiales</taxon>
        <taxon>Pichiaceae</taxon>
        <taxon>Kuraishia</taxon>
    </lineage>
</organism>
<name>W6MP39_9ASCO</name>
<gene>
    <name evidence="1" type="ORF">KUCA_T00003993001</name>
</gene>
<proteinExistence type="predicted"/>
<dbReference type="GeneID" id="34521393"/>
<keyword evidence="2" id="KW-1185">Reference proteome</keyword>
<evidence type="ECO:0000313" key="2">
    <source>
        <dbReference type="Proteomes" id="UP000019384"/>
    </source>
</evidence>
<dbReference type="EMBL" id="HG793128">
    <property type="protein sequence ID" value="CDK28013.1"/>
    <property type="molecule type" value="Genomic_DNA"/>
</dbReference>
<dbReference type="OrthoDB" id="2579248at2759"/>
<reference evidence="1" key="1">
    <citation type="submission" date="2013-12" db="EMBL/GenBank/DDBJ databases">
        <authorList>
            <person name="Genoscope - CEA"/>
        </authorList>
    </citation>
    <scope>NUCLEOTIDE SEQUENCE</scope>
    <source>
        <strain evidence="1">CBS 1993</strain>
    </source>
</reference>
<evidence type="ECO:0000313" key="1">
    <source>
        <dbReference type="EMBL" id="CDK28013.1"/>
    </source>
</evidence>
<dbReference type="AlphaFoldDB" id="W6MP39"/>